<feature type="region of interest" description="Disordered" evidence="20">
    <location>
        <begin position="1601"/>
        <end position="1624"/>
    </location>
</feature>
<dbReference type="FunCoup" id="A0A6P8R0C6">
    <property type="interactions" value="154"/>
</dbReference>
<dbReference type="Gene3D" id="2.60.40.420">
    <property type="entry name" value="Cupredoxins - blue copper proteins"/>
    <property type="match status" value="5"/>
</dbReference>
<dbReference type="PROSITE" id="PS01285">
    <property type="entry name" value="FA58C_1"/>
    <property type="match status" value="2"/>
</dbReference>
<keyword evidence="16" id="KW-0472">Membrane</keyword>
<dbReference type="InterPro" id="IPR008972">
    <property type="entry name" value="Cupredoxin"/>
</dbReference>
<evidence type="ECO:0000256" key="20">
    <source>
        <dbReference type="SAM" id="MobiDB-lite"/>
    </source>
</evidence>
<dbReference type="PROSITE" id="PS00079">
    <property type="entry name" value="MULTICOPPER_OXIDASE1"/>
    <property type="match status" value="1"/>
</dbReference>
<comment type="similarity">
    <text evidence="4">Belongs to the multicopper oxidase family.</text>
</comment>
<dbReference type="GO" id="GO:0006811">
    <property type="term" value="P:monoatomic ion transport"/>
    <property type="evidence" value="ECO:0007669"/>
    <property type="project" value="UniProtKB-KW"/>
</dbReference>
<keyword evidence="8" id="KW-0812">Transmembrane</keyword>
<keyword evidence="6" id="KW-0813">Transport</keyword>
<comment type="cofactor">
    <cofactor evidence="1">
        <name>Cu cation</name>
        <dbReference type="ChEBI" id="CHEBI:23378"/>
    </cofactor>
</comment>
<organism evidence="23 24">
    <name type="scientific">Geotrypetes seraphini</name>
    <name type="common">Gaboon caecilian</name>
    <name type="synonym">Caecilia seraphini</name>
    <dbReference type="NCBI Taxonomy" id="260995"/>
    <lineage>
        <taxon>Eukaryota</taxon>
        <taxon>Metazoa</taxon>
        <taxon>Chordata</taxon>
        <taxon>Craniata</taxon>
        <taxon>Vertebrata</taxon>
        <taxon>Euteleostomi</taxon>
        <taxon>Amphibia</taxon>
        <taxon>Gymnophiona</taxon>
        <taxon>Geotrypetes</taxon>
    </lineage>
</organism>
<evidence type="ECO:0000256" key="2">
    <source>
        <dbReference type="ARBA" id="ARBA00004167"/>
    </source>
</evidence>
<dbReference type="InterPro" id="IPR008979">
    <property type="entry name" value="Galactose-bd-like_sf"/>
</dbReference>
<feature type="compositionally biased region" description="Low complexity" evidence="20">
    <location>
        <begin position="814"/>
        <end position="825"/>
    </location>
</feature>
<dbReference type="CTD" id="2157"/>
<feature type="domain" description="F5/8 type C" evidence="22">
    <location>
        <begin position="1984"/>
        <end position="2132"/>
    </location>
</feature>
<dbReference type="Pfam" id="PF07732">
    <property type="entry name" value="Cu-oxidase_3"/>
    <property type="match status" value="1"/>
</dbReference>
<feature type="chain" id="PRO_5028402663" description="ferroxidase" evidence="21">
    <location>
        <begin position="21"/>
        <end position="2295"/>
    </location>
</feature>
<dbReference type="Pfam" id="PF07731">
    <property type="entry name" value="Cu-oxidase_2"/>
    <property type="match status" value="1"/>
</dbReference>
<feature type="compositionally biased region" description="Basic and acidic residues" evidence="20">
    <location>
        <begin position="1241"/>
        <end position="1254"/>
    </location>
</feature>
<keyword evidence="14" id="KW-0560">Oxidoreductase</keyword>
<evidence type="ECO:0000256" key="21">
    <source>
        <dbReference type="SAM" id="SignalP"/>
    </source>
</evidence>
<evidence type="ECO:0000256" key="11">
    <source>
        <dbReference type="ARBA" id="ARBA00022737"/>
    </source>
</evidence>
<dbReference type="PROSITE" id="PS01286">
    <property type="entry name" value="FA58C_2"/>
    <property type="match status" value="1"/>
</dbReference>
<dbReference type="Gene3D" id="2.60.120.260">
    <property type="entry name" value="Galactose-binding domain-like"/>
    <property type="match status" value="2"/>
</dbReference>
<dbReference type="InterPro" id="IPR050633">
    <property type="entry name" value="Neuropilin_MCO_CoagFactor"/>
</dbReference>
<dbReference type="InParanoid" id="A0A6P8R0C6"/>
<evidence type="ECO:0000256" key="8">
    <source>
        <dbReference type="ARBA" id="ARBA00022692"/>
    </source>
</evidence>
<dbReference type="OrthoDB" id="2121828at2759"/>
<dbReference type="FunFam" id="2.60.120.260:FF:000002">
    <property type="entry name" value="Coagulation factor VIII"/>
    <property type="match status" value="2"/>
</dbReference>
<feature type="region of interest" description="Disordered" evidence="20">
    <location>
        <begin position="1216"/>
        <end position="1254"/>
    </location>
</feature>
<evidence type="ECO:0000256" key="1">
    <source>
        <dbReference type="ARBA" id="ARBA00001935"/>
    </source>
</evidence>
<dbReference type="SMART" id="SM00231">
    <property type="entry name" value="FA58C"/>
    <property type="match status" value="2"/>
</dbReference>
<dbReference type="Pfam" id="PF00754">
    <property type="entry name" value="F5_F8_type_C"/>
    <property type="match status" value="2"/>
</dbReference>
<evidence type="ECO:0000256" key="13">
    <source>
        <dbReference type="ARBA" id="ARBA00022989"/>
    </source>
</evidence>
<dbReference type="GO" id="GO:0005507">
    <property type="term" value="F:copper ion binding"/>
    <property type="evidence" value="ECO:0007669"/>
    <property type="project" value="InterPro"/>
</dbReference>
<dbReference type="GO" id="GO:0038023">
    <property type="term" value="F:signaling receptor activity"/>
    <property type="evidence" value="ECO:0007669"/>
    <property type="project" value="TreeGrafter"/>
</dbReference>
<keyword evidence="11" id="KW-0677">Repeat</keyword>
<dbReference type="InterPro" id="IPR000421">
    <property type="entry name" value="FA58C"/>
</dbReference>
<keyword evidence="12" id="KW-0106">Calcium</keyword>
<evidence type="ECO:0000256" key="9">
    <source>
        <dbReference type="ARBA" id="ARBA00022723"/>
    </source>
</evidence>
<dbReference type="GO" id="GO:0005886">
    <property type="term" value="C:plasma membrane"/>
    <property type="evidence" value="ECO:0007669"/>
    <property type="project" value="TreeGrafter"/>
</dbReference>
<dbReference type="InterPro" id="IPR033138">
    <property type="entry name" value="Cu_oxidase_CS"/>
</dbReference>
<evidence type="ECO:0000256" key="10">
    <source>
        <dbReference type="ARBA" id="ARBA00022729"/>
    </source>
</evidence>
<dbReference type="KEGG" id="gsh:117360956"/>
<feature type="disulfide bond" evidence="19">
    <location>
        <begin position="1984"/>
        <end position="2132"/>
    </location>
</feature>
<feature type="domain" description="F5/8 type C" evidence="22">
    <location>
        <begin position="2137"/>
        <end position="2289"/>
    </location>
</feature>
<dbReference type="PANTHER" id="PTHR46806:SF7">
    <property type="entry name" value="COAGULATION FACTOR VIII"/>
    <property type="match status" value="1"/>
</dbReference>
<feature type="compositionally biased region" description="Basic and acidic residues" evidence="20">
    <location>
        <begin position="847"/>
        <end position="861"/>
    </location>
</feature>
<dbReference type="PIRSF" id="PIRSF000354">
    <property type="entry name" value="Factors_V_VIII"/>
    <property type="match status" value="1"/>
</dbReference>
<evidence type="ECO:0000256" key="16">
    <source>
        <dbReference type="ARBA" id="ARBA00023136"/>
    </source>
</evidence>
<dbReference type="GO" id="GO:0005576">
    <property type="term" value="C:extracellular region"/>
    <property type="evidence" value="ECO:0007669"/>
    <property type="project" value="UniProtKB-SubCell"/>
</dbReference>
<dbReference type="InterPro" id="IPR011707">
    <property type="entry name" value="Cu-oxidase-like_N"/>
</dbReference>
<evidence type="ECO:0000256" key="18">
    <source>
        <dbReference type="ARBA" id="ARBA00023180"/>
    </source>
</evidence>
<evidence type="ECO:0000256" key="6">
    <source>
        <dbReference type="ARBA" id="ARBA00022448"/>
    </source>
</evidence>
<feature type="region of interest" description="Disordered" evidence="20">
    <location>
        <begin position="807"/>
        <end position="886"/>
    </location>
</feature>
<evidence type="ECO:0000256" key="5">
    <source>
        <dbReference type="ARBA" id="ARBA00013107"/>
    </source>
</evidence>
<dbReference type="FunFam" id="2.60.40.420:FF:000011">
    <property type="entry name" value="Coagulation factor VIII (Predicted)"/>
    <property type="match status" value="1"/>
</dbReference>
<dbReference type="InterPro" id="IPR001117">
    <property type="entry name" value="Cu-oxidase_2nd"/>
</dbReference>
<keyword evidence="10 21" id="KW-0732">Signal</keyword>
<evidence type="ECO:0000256" key="17">
    <source>
        <dbReference type="ARBA" id="ARBA00023157"/>
    </source>
</evidence>
<dbReference type="FunFam" id="2.60.40.420:FF:000002">
    <property type="entry name" value="Hephaestin like 1"/>
    <property type="match status" value="1"/>
</dbReference>
<dbReference type="InterPro" id="IPR011706">
    <property type="entry name" value="Cu-oxidase_C"/>
</dbReference>
<evidence type="ECO:0000256" key="15">
    <source>
        <dbReference type="ARBA" id="ARBA00023065"/>
    </source>
</evidence>
<keyword evidence="13" id="KW-1133">Transmembrane helix</keyword>
<comment type="subcellular location">
    <subcellularLocation>
        <location evidence="2">Membrane</location>
        <topology evidence="2">Single-pass membrane protein</topology>
    </subcellularLocation>
    <subcellularLocation>
        <location evidence="3">Secreted</location>
    </subcellularLocation>
</comment>
<dbReference type="GeneID" id="117360956"/>
<keyword evidence="18" id="KW-0325">Glycoprotein</keyword>
<dbReference type="PROSITE" id="PS50022">
    <property type="entry name" value="FA58C_3"/>
    <property type="match status" value="2"/>
</dbReference>
<feature type="disulfide bond" evidence="19">
    <location>
        <begin position="1795"/>
        <end position="1821"/>
    </location>
</feature>
<keyword evidence="7" id="KW-0964">Secreted</keyword>
<dbReference type="Proteomes" id="UP000515159">
    <property type="component" value="Chromosome 5"/>
</dbReference>
<feature type="disulfide bond" evidence="19">
    <location>
        <begin position="1862"/>
        <end position="1866"/>
    </location>
</feature>
<evidence type="ECO:0000313" key="23">
    <source>
        <dbReference type="Proteomes" id="UP000515159"/>
    </source>
</evidence>
<protein>
    <recommendedName>
        <fullName evidence="5">ferroxidase</fullName>
        <ecNumber evidence="5">1.16.3.1</ecNumber>
    </recommendedName>
</protein>
<dbReference type="GO" id="GO:0004322">
    <property type="term" value="F:ferroxidase activity"/>
    <property type="evidence" value="ECO:0007669"/>
    <property type="project" value="UniProtKB-EC"/>
</dbReference>
<reference evidence="24" key="1">
    <citation type="submission" date="2025-08" db="UniProtKB">
        <authorList>
            <consortium name="RefSeq"/>
        </authorList>
    </citation>
    <scope>IDENTIFICATION</scope>
</reference>
<dbReference type="RefSeq" id="XP_033801540.1">
    <property type="nucleotide sequence ID" value="XM_033945649.1"/>
</dbReference>
<feature type="disulfide bond" evidence="19">
    <location>
        <begin position="265"/>
        <end position="346"/>
    </location>
</feature>
<feature type="signal peptide" evidence="21">
    <location>
        <begin position="1"/>
        <end position="20"/>
    </location>
</feature>
<evidence type="ECO:0000256" key="7">
    <source>
        <dbReference type="ARBA" id="ARBA00022525"/>
    </source>
</evidence>
<keyword evidence="9" id="KW-0479">Metal-binding</keyword>
<evidence type="ECO:0000256" key="4">
    <source>
        <dbReference type="ARBA" id="ARBA00010609"/>
    </source>
</evidence>
<keyword evidence="15" id="KW-0406">Ion transport</keyword>
<dbReference type="EC" id="1.16.3.1" evidence="5"/>
<keyword evidence="17 19" id="KW-1015">Disulfide bond</keyword>
<gene>
    <name evidence="24" type="primary">F8</name>
</gene>
<evidence type="ECO:0000256" key="19">
    <source>
        <dbReference type="PIRSR" id="PIRSR000354-1"/>
    </source>
</evidence>
<feature type="disulfide bond" evidence="19">
    <location>
        <begin position="547"/>
        <end position="573"/>
    </location>
</feature>
<evidence type="ECO:0000256" key="3">
    <source>
        <dbReference type="ARBA" id="ARBA00004613"/>
    </source>
</evidence>
<evidence type="ECO:0000256" key="12">
    <source>
        <dbReference type="ARBA" id="ARBA00022837"/>
    </source>
</evidence>
<evidence type="ECO:0000313" key="24">
    <source>
        <dbReference type="RefSeq" id="XP_033801540.1"/>
    </source>
</evidence>
<proteinExistence type="inferred from homology"/>
<feature type="disulfide bond" evidence="19">
    <location>
        <begin position="648"/>
        <end position="729"/>
    </location>
</feature>
<dbReference type="PANTHER" id="PTHR46806">
    <property type="entry name" value="F5/8 TYPE C DOMAIN-CONTAINING PROTEIN"/>
    <property type="match status" value="1"/>
</dbReference>
<dbReference type="SUPFAM" id="SSF49503">
    <property type="entry name" value="Cupredoxins"/>
    <property type="match status" value="6"/>
</dbReference>
<keyword evidence="23" id="KW-1185">Reference proteome</keyword>
<dbReference type="InterPro" id="IPR024715">
    <property type="entry name" value="Factor_5/8-like"/>
</dbReference>
<feature type="region of interest" description="Disordered" evidence="20">
    <location>
        <begin position="125"/>
        <end position="144"/>
    </location>
</feature>
<evidence type="ECO:0000259" key="22">
    <source>
        <dbReference type="PROSITE" id="PS50022"/>
    </source>
</evidence>
<evidence type="ECO:0000256" key="14">
    <source>
        <dbReference type="ARBA" id="ARBA00023002"/>
    </source>
</evidence>
<dbReference type="CDD" id="cd00057">
    <property type="entry name" value="FA58C"/>
    <property type="match status" value="2"/>
</dbReference>
<dbReference type="Pfam" id="PF00394">
    <property type="entry name" value="Cu-oxidase"/>
    <property type="match status" value="1"/>
</dbReference>
<accession>A0A6P8R0C6</accession>
<sequence>MKKAPLYCFLLLGLLEESACIIRRYYIAAVELTWDYVDSELLYSGMQGSQGQNPTSGNRTRYKKAMYMEYTDASFKQAKPGPAWMGILGPTIRAETYDTVVVHFKNLASQPFSLHAMGVSYGKGSEGAGYDDETSPTEKQDDVVGPGKNHTYVWEILENQGPMAADSSCLTYSYFSHIDTVKDINTGLIGALLICKPGSLTKEGTQVKVQEFVLLFSVFDEAKSWYSEHNKVAMLFRSPRSLPPSTILHSINGYVNGSLPGLHICQKKPVHWHVIGLGTMAEVHSIFLEGHTFLVRNHRYMSLEISPATFLTSVMLPGDLGRYLISCKIPSHLQAGMTAYINVGVCQEKPVKEMRLSPDVPDEDYEDYFDELLEPSVIVVGDEPSSSIKIRSQAKQRPVTWTYFIAAVEVDWNYAPTPPNDIDRSYVSQFLEAGPQRIGQRYKKVIFVEYTDESFKQHKVSDIPGTGILGPVLKGEIGDQFKIVFKNLASRPYNIYPQGITSVSALTPVDPQKAKDLKNLMIEPNQSFTYRWMVSSDDGPAQSDPRCLTRFYYSSIDSVRDTASGLIGPLLICSKESLDQRGNQMMSDKERFMLFSVFDENLSWYLEENIKRFCWDPDSVDPKDPEFYTSNVMHSVNGYVDNLNLNLCLNEVAYWYVLSVGAQTDFLSIFFMGNTFKHNMAYEDTVTLFPFSGDTVFMVMEKPGEWKLESLNPYFRDRGMIANLKVSQCNKTKGDEYEYEEIPDYFNSDIEPHIIQPRSYSTEIKSPLPVSRMCQRKHYDDATALFHNTLKVNYTVPCPRKYKRLNPLNPSIASSSSGTSSGGKSETSETEADLIPSYAMENIPLESLDRDLSMPEGRDEESATSLKQDLKGSPIKEKVTHGSGISSISSGLEEDYFLITMKRSTVATPADEGKLELLGTPSNVMFKETTPTNRHESFLKGAVTAPGLEESAKVINLPQTSTIVEDTATRKHGSTFLEKRVTLPQLDVPSGDIKTQKNTTIVANSSDIFATGPLSDFDNPLTMFLENSSLHQKENFVHKTFSSGKVDNSIGESRFLPNIHLSLEQYETPLELDNLTNSKMPEDTDLVHNEVIFQKGSDADMISEFVNGKKNSKALENESTEEFNKENISKAEKEVVWHTVQKKRSLENNKHTFFKKYFDFLRSEVSKNISVPQEAISMTNRKNTPQELEDVINTKNLNITLLNKREILLKKNEMVEPGVNTPTNGNAGADLKSYHSNQQSHSDHQEKRSLKTTETTLKKTDANQVLKELSEERNDFAKVKGQMKNLFDNAYINLSYPKANMQKIQTSQDKEDRKVERYVASDIVSSTPPFSSVRSTYAELKELYIPSKGLSEHEVTGAKLETSTSEEVEEFVLKNADTTASYLSMEIPAKEKDMFLNKEMHPILSEEDLNKNRTLFSLLYALNSTNKAEVETKYDKRNNELLPSKTPLAKPIQNLNLKVNMNSGSPQTESTSGAFVDTAQKEESGEIPFIKGATERIQRKTWKNNYQAYQDGVDVSNPTFKADDWNAKDDHSENEVIKEDEMLPLNNLNEENNKMHQTSTLKKERYDKIQTSQKSETENKHNTVVSLVKTSDTAEDYMASATPPVATDQEKLSSPVPSKDISDYDDYYDEATSMDFDMYGDVEDKKQPRGFNGEVRTYFIAAVEVFWDYGIQKSPHFTKLREQRTSWPKPFHEYKKVVFREYMDSQFTQPVVRGELDEHLGIMGPYIRAEINDVIMIHFKNLASRPYSFYSNIMPFDGDLDGDAHKTKEVMPNEIRQYSGRVSPQMGPTENGFDCKAWTYFSNVDSEKDLHSGLIGPLLICYPNTLSSTFGRQMAIQEFSLLFTIFDENKSWYLIENIESNCKSPCPIWIEDPSFQSSNRFHAINGYVRNTLPGLVMGLHQRVRWHLLNMGSSEDIHAVYFHGQLFTVRINQEYRMGVYNLYPGVSGTVEMNPTKAGIWQVECEIGEHQQAGMSALFLVYDANCKQPLGLASGNIADFQITASGHYGQWEPRMARLDNSGSLNAWSVEGVNSWIQVDLLHPMIIHGIKTQGARQRLSNLYISQFIIFHSLNGETWKRYKGNSTGSQMVFFGNVDSTGVRNNTFNPPIIARYIRLHPTHYSIRTTLRMELLGCDLNSCSMPLGMENKHIQNHQITASSYIDKMFTSWEPSLARINLQGRINAWRPKVSSNKQWLQVNFLKRMKVTGIITQGAKALFTSMYIKEFTLSISQDGVKWMPLLQNGQQKVFMGNRDHHGLVTNTLDPPLFTQYLRIHPWKWENDIALRTEFLGCLSQQIQ</sequence>
<name>A0A6P8R0C6_GEOSA</name>
<dbReference type="SUPFAM" id="SSF49785">
    <property type="entry name" value="Galactose-binding domain-like"/>
    <property type="match status" value="2"/>
</dbReference>
<feature type="disulfide bond" evidence="19">
    <location>
        <begin position="169"/>
        <end position="195"/>
    </location>
</feature>
<feature type="compositionally biased region" description="Basic and acidic residues" evidence="20">
    <location>
        <begin position="868"/>
        <end position="880"/>
    </location>
</feature>